<evidence type="ECO:0000259" key="2">
    <source>
        <dbReference type="PROSITE" id="PS50010"/>
    </source>
</evidence>
<dbReference type="InterPro" id="IPR035899">
    <property type="entry name" value="DBL_dom_sf"/>
</dbReference>
<dbReference type="PROSITE" id="PS50010">
    <property type="entry name" value="DH_2"/>
    <property type="match status" value="1"/>
</dbReference>
<sequence>MRAFLSSSLLTSSEDSSRFNRSDKSPSKSCCGESAGDSLLPPPQNGVLFVGSCAHWDTRTHVVYEILETEKSYVESLQTLTTMSVFCSTHLSQKNHKNSLQYFSYIAVS</sequence>
<gene>
    <name evidence="3" type="ORF">NPIL_439231</name>
</gene>
<dbReference type="Proteomes" id="UP000887013">
    <property type="component" value="Unassembled WGS sequence"/>
</dbReference>
<evidence type="ECO:0000313" key="3">
    <source>
        <dbReference type="EMBL" id="GFS94319.1"/>
    </source>
</evidence>
<comment type="caution">
    <text evidence="3">The sequence shown here is derived from an EMBL/GenBank/DDBJ whole genome shotgun (WGS) entry which is preliminary data.</text>
</comment>
<feature type="domain" description="DH" evidence="2">
    <location>
        <begin position="58"/>
        <end position="86"/>
    </location>
</feature>
<proteinExistence type="predicted"/>
<keyword evidence="4" id="KW-1185">Reference proteome</keyword>
<protein>
    <recommendedName>
        <fullName evidence="2">DH domain-containing protein</fullName>
    </recommendedName>
</protein>
<reference evidence="3" key="1">
    <citation type="submission" date="2020-08" db="EMBL/GenBank/DDBJ databases">
        <title>Multicomponent nature underlies the extraordinary mechanical properties of spider dragline silk.</title>
        <authorList>
            <person name="Kono N."/>
            <person name="Nakamura H."/>
            <person name="Mori M."/>
            <person name="Yoshida Y."/>
            <person name="Ohtoshi R."/>
            <person name="Malay A.D."/>
            <person name="Moran D.A.P."/>
            <person name="Tomita M."/>
            <person name="Numata K."/>
            <person name="Arakawa K."/>
        </authorList>
    </citation>
    <scope>NUCLEOTIDE SEQUENCE</scope>
</reference>
<accession>A0A8X6N5B5</accession>
<evidence type="ECO:0000313" key="4">
    <source>
        <dbReference type="Proteomes" id="UP000887013"/>
    </source>
</evidence>
<dbReference type="Gene3D" id="1.20.900.10">
    <property type="entry name" value="Dbl homology (DH) domain"/>
    <property type="match status" value="1"/>
</dbReference>
<feature type="compositionally biased region" description="Low complexity" evidence="1">
    <location>
        <begin position="1"/>
        <end position="14"/>
    </location>
</feature>
<dbReference type="SUPFAM" id="SSF48065">
    <property type="entry name" value="DBL homology domain (DH-domain)"/>
    <property type="match status" value="1"/>
</dbReference>
<evidence type="ECO:0000256" key="1">
    <source>
        <dbReference type="SAM" id="MobiDB-lite"/>
    </source>
</evidence>
<name>A0A8X6N5B5_NEPPI</name>
<dbReference type="InterPro" id="IPR000219">
    <property type="entry name" value="DH_dom"/>
</dbReference>
<feature type="compositionally biased region" description="Basic and acidic residues" evidence="1">
    <location>
        <begin position="15"/>
        <end position="26"/>
    </location>
</feature>
<dbReference type="OrthoDB" id="8123801at2759"/>
<organism evidence="3 4">
    <name type="scientific">Nephila pilipes</name>
    <name type="common">Giant wood spider</name>
    <name type="synonym">Nephila maculata</name>
    <dbReference type="NCBI Taxonomy" id="299642"/>
    <lineage>
        <taxon>Eukaryota</taxon>
        <taxon>Metazoa</taxon>
        <taxon>Ecdysozoa</taxon>
        <taxon>Arthropoda</taxon>
        <taxon>Chelicerata</taxon>
        <taxon>Arachnida</taxon>
        <taxon>Araneae</taxon>
        <taxon>Araneomorphae</taxon>
        <taxon>Entelegynae</taxon>
        <taxon>Araneoidea</taxon>
        <taxon>Nephilidae</taxon>
        <taxon>Nephila</taxon>
    </lineage>
</organism>
<dbReference type="GO" id="GO:0005085">
    <property type="term" value="F:guanyl-nucleotide exchange factor activity"/>
    <property type="evidence" value="ECO:0007669"/>
    <property type="project" value="InterPro"/>
</dbReference>
<dbReference type="AlphaFoldDB" id="A0A8X6N5B5"/>
<feature type="region of interest" description="Disordered" evidence="1">
    <location>
        <begin position="1"/>
        <end position="38"/>
    </location>
</feature>
<dbReference type="EMBL" id="BMAW01054068">
    <property type="protein sequence ID" value="GFS94319.1"/>
    <property type="molecule type" value="Genomic_DNA"/>
</dbReference>